<dbReference type="InterPro" id="IPR000924">
    <property type="entry name" value="Glu/Gln-tRNA-synth"/>
</dbReference>
<evidence type="ECO:0000259" key="11">
    <source>
        <dbReference type="Pfam" id="PF19269"/>
    </source>
</evidence>
<gene>
    <name evidence="12" type="primary">gltX</name>
    <name evidence="12" type="ORF">CI610_02400</name>
</gene>
<evidence type="ECO:0000256" key="3">
    <source>
        <dbReference type="ARBA" id="ARBA00012835"/>
    </source>
</evidence>
<dbReference type="PANTHER" id="PTHR43311">
    <property type="entry name" value="GLUTAMATE--TRNA LIGASE"/>
    <property type="match status" value="1"/>
</dbReference>
<dbReference type="Pfam" id="PF19269">
    <property type="entry name" value="Anticodon_2"/>
    <property type="match status" value="1"/>
</dbReference>
<proteinExistence type="inferred from homology"/>
<dbReference type="Gene3D" id="1.10.10.350">
    <property type="match status" value="1"/>
</dbReference>
<keyword evidence="7" id="KW-0648">Protein biosynthesis</keyword>
<dbReference type="InterPro" id="IPR004527">
    <property type="entry name" value="Glu-tRNA-ligase_bac/mito"/>
</dbReference>
<dbReference type="SUPFAM" id="SSF48163">
    <property type="entry name" value="An anticodon-binding domain of class I aminoacyl-tRNA synthetases"/>
    <property type="match status" value="1"/>
</dbReference>
<dbReference type="HAMAP" id="MF_00022">
    <property type="entry name" value="Glu_tRNA_synth_type1"/>
    <property type="match status" value="1"/>
</dbReference>
<dbReference type="GO" id="GO:0006424">
    <property type="term" value="P:glutamyl-tRNA aminoacylation"/>
    <property type="evidence" value="ECO:0007669"/>
    <property type="project" value="InterPro"/>
</dbReference>
<dbReference type="GO" id="GO:0008270">
    <property type="term" value="F:zinc ion binding"/>
    <property type="evidence" value="ECO:0007669"/>
    <property type="project" value="InterPro"/>
</dbReference>
<evidence type="ECO:0000256" key="9">
    <source>
        <dbReference type="ARBA" id="ARBA00030865"/>
    </source>
</evidence>
<evidence type="ECO:0000256" key="2">
    <source>
        <dbReference type="ARBA" id="ARBA00007894"/>
    </source>
</evidence>
<comment type="similarity">
    <text evidence="2">Belongs to the class-I aminoacyl-tRNA synthetase family. Glutamate--tRNA ligase type 1 subfamily.</text>
</comment>
<dbReference type="EC" id="6.1.1.17" evidence="3"/>
<dbReference type="InterPro" id="IPR033910">
    <property type="entry name" value="GluRS_core"/>
</dbReference>
<dbReference type="GO" id="GO:0004818">
    <property type="term" value="F:glutamate-tRNA ligase activity"/>
    <property type="evidence" value="ECO:0007669"/>
    <property type="project" value="UniProtKB-EC"/>
</dbReference>
<dbReference type="InterPro" id="IPR008925">
    <property type="entry name" value="aa_tRNA-synth_I_cd-bd_sf"/>
</dbReference>
<dbReference type="InterPro" id="IPR020058">
    <property type="entry name" value="Glu/Gln-tRNA-synth_Ib_cat-dom"/>
</dbReference>
<comment type="caution">
    <text evidence="12">The sequence shown here is derived from an EMBL/GenBank/DDBJ whole genome shotgun (WGS) entry which is preliminary data.</text>
</comment>
<keyword evidence="5" id="KW-0547">Nucleotide-binding</keyword>
<organism evidence="12">
    <name type="scientific">invertebrate metagenome</name>
    <dbReference type="NCBI Taxonomy" id="1711999"/>
    <lineage>
        <taxon>unclassified sequences</taxon>
        <taxon>metagenomes</taxon>
        <taxon>organismal metagenomes</taxon>
    </lineage>
</organism>
<keyword evidence="4 12" id="KW-0436">Ligase</keyword>
<comment type="subcellular location">
    <subcellularLocation>
        <location evidence="1">Mitochondrion</location>
    </subcellularLocation>
</comment>
<dbReference type="SUPFAM" id="SSF52374">
    <property type="entry name" value="Nucleotidylyl transferase"/>
    <property type="match status" value="1"/>
</dbReference>
<reference evidence="12" key="1">
    <citation type="journal article" date="2017" name="Appl. Environ. Microbiol.">
        <title>Molecular characterization of an Endozoicomonas-like organism causing infection in king scallop Pecten maximus L.</title>
        <authorList>
            <person name="Cano I."/>
            <person name="van Aerle R."/>
            <person name="Ross S."/>
            <person name="Verner-Jeffreys D.W."/>
            <person name="Paley R.K."/>
            <person name="Rimmer G."/>
            <person name="Ryder D."/>
            <person name="Hooper P."/>
            <person name="Stone D."/>
            <person name="Feist S.W."/>
        </authorList>
    </citation>
    <scope>NUCLEOTIDE SEQUENCE</scope>
</reference>
<evidence type="ECO:0000313" key="12">
    <source>
        <dbReference type="EMBL" id="PJE78649.1"/>
    </source>
</evidence>
<dbReference type="InterPro" id="IPR001412">
    <property type="entry name" value="aa-tRNA-synth_I_CS"/>
</dbReference>
<dbReference type="GO" id="GO:0005739">
    <property type="term" value="C:mitochondrion"/>
    <property type="evidence" value="ECO:0007669"/>
    <property type="project" value="UniProtKB-SubCell"/>
</dbReference>
<keyword evidence="8" id="KW-0030">Aminoacyl-tRNA synthetase</keyword>
<name>A0A2H9T618_9ZZZZ</name>
<dbReference type="PANTHER" id="PTHR43311:SF2">
    <property type="entry name" value="GLUTAMATE--TRNA LIGASE, MITOCHONDRIAL-RELATED"/>
    <property type="match status" value="1"/>
</dbReference>
<dbReference type="GO" id="GO:0005829">
    <property type="term" value="C:cytosol"/>
    <property type="evidence" value="ECO:0007669"/>
    <property type="project" value="TreeGrafter"/>
</dbReference>
<dbReference type="AlphaFoldDB" id="A0A2H9T618"/>
<evidence type="ECO:0000256" key="7">
    <source>
        <dbReference type="ARBA" id="ARBA00022917"/>
    </source>
</evidence>
<dbReference type="FunFam" id="3.40.50.620:FF:000045">
    <property type="entry name" value="Glutamate--tRNA ligase, mitochondrial"/>
    <property type="match status" value="1"/>
</dbReference>
<accession>A0A2H9T618</accession>
<dbReference type="PRINTS" id="PR00987">
    <property type="entry name" value="TRNASYNTHGLU"/>
</dbReference>
<dbReference type="InterPro" id="IPR045462">
    <property type="entry name" value="aa-tRNA-synth_I_cd-bd"/>
</dbReference>
<feature type="domain" description="Aminoacyl-tRNA synthetase class I anticodon-binding" evidence="11">
    <location>
        <begin position="349"/>
        <end position="486"/>
    </location>
</feature>
<dbReference type="Pfam" id="PF00749">
    <property type="entry name" value="tRNA-synt_1c"/>
    <property type="match status" value="1"/>
</dbReference>
<dbReference type="NCBIfam" id="TIGR00464">
    <property type="entry name" value="gltX_bact"/>
    <property type="match status" value="1"/>
</dbReference>
<protein>
    <recommendedName>
        <fullName evidence="3">glutamate--tRNA ligase</fullName>
        <ecNumber evidence="3">6.1.1.17</ecNumber>
    </recommendedName>
    <alternativeName>
        <fullName evidence="9">Glutamyl-tRNA synthetase</fullName>
    </alternativeName>
</protein>
<evidence type="ECO:0000259" key="10">
    <source>
        <dbReference type="Pfam" id="PF00749"/>
    </source>
</evidence>
<dbReference type="CDD" id="cd00808">
    <property type="entry name" value="GluRS_core"/>
    <property type="match status" value="1"/>
</dbReference>
<evidence type="ECO:0000256" key="8">
    <source>
        <dbReference type="ARBA" id="ARBA00023146"/>
    </source>
</evidence>
<dbReference type="GO" id="GO:0000049">
    <property type="term" value="F:tRNA binding"/>
    <property type="evidence" value="ECO:0007669"/>
    <property type="project" value="InterPro"/>
</dbReference>
<evidence type="ECO:0000256" key="1">
    <source>
        <dbReference type="ARBA" id="ARBA00004173"/>
    </source>
</evidence>
<sequence length="510" mass="58470">MLIIASLKFIIGVGNFMTVRTRVAPSPTGDPHVGTAYIALFNKVFAKNQGGKFILRIEDTDQVRSTPESEQQILNSLRWLGLDWDEGPDVGGEYGPYRQSERGDIYKKHVKTLLDQGHAFHCFCSAERLSELRAEQMANKQTPGYDGHCLHLSKEEVEAKLAAGEPHVIRMKVPREGTCTIHDMLRGKIEIDWSQVDMQVLMKADGMPTYHLANVVDDHLMKITHVLRGEEWINSAPKHKLLYQYFGWDMPELCHMPLLRNPDKSKLSKRKNPTSITYYRDIGYLPEALVNYLGRMGWSMPDGKEKFTLDEMLEVFDVSRISLGGPIFDQEKLSWLNASWIRENLTNEQFADRLHHWLLNRDYMMKFLPFAQERVEKLSDFAPMAAFMFSGMLPLTPESLAYKKLEAGDVKKILQFTLWRLEQERHWDKSTIFANIKALSKAMGHKLGDFNHPIFVAIAGTPNSWSVMDSMEILGPDMTRARLRHAVTVLGGISKKEAKRLEKEYKTLDL</sequence>
<evidence type="ECO:0000256" key="6">
    <source>
        <dbReference type="ARBA" id="ARBA00022840"/>
    </source>
</evidence>
<dbReference type="InterPro" id="IPR014729">
    <property type="entry name" value="Rossmann-like_a/b/a_fold"/>
</dbReference>
<keyword evidence="6" id="KW-0067">ATP-binding</keyword>
<dbReference type="InterPro" id="IPR049940">
    <property type="entry name" value="GluQ/Sye"/>
</dbReference>
<dbReference type="InterPro" id="IPR020751">
    <property type="entry name" value="aa-tRNA-synth_I_codon-bd_sub2"/>
</dbReference>
<evidence type="ECO:0000256" key="4">
    <source>
        <dbReference type="ARBA" id="ARBA00022598"/>
    </source>
</evidence>
<dbReference type="Gene3D" id="3.40.50.620">
    <property type="entry name" value="HUPs"/>
    <property type="match status" value="1"/>
</dbReference>
<feature type="domain" description="Glutamyl/glutaminyl-tRNA synthetase class Ib catalytic" evidence="10">
    <location>
        <begin position="19"/>
        <end position="335"/>
    </location>
</feature>
<evidence type="ECO:0000256" key="5">
    <source>
        <dbReference type="ARBA" id="ARBA00022741"/>
    </source>
</evidence>
<dbReference type="PROSITE" id="PS00178">
    <property type="entry name" value="AA_TRNA_LIGASE_I"/>
    <property type="match status" value="1"/>
</dbReference>
<dbReference type="GO" id="GO:0005524">
    <property type="term" value="F:ATP binding"/>
    <property type="evidence" value="ECO:0007669"/>
    <property type="project" value="UniProtKB-KW"/>
</dbReference>
<dbReference type="EMBL" id="NSIT01000146">
    <property type="protein sequence ID" value="PJE78649.1"/>
    <property type="molecule type" value="Genomic_DNA"/>
</dbReference>